<dbReference type="Proteomes" id="UP001202867">
    <property type="component" value="Unassembled WGS sequence"/>
</dbReference>
<evidence type="ECO:0000256" key="6">
    <source>
        <dbReference type="SAM" id="SignalP"/>
    </source>
</evidence>
<dbReference type="RefSeq" id="WP_247202036.1">
    <property type="nucleotide sequence ID" value="NZ_JALKCG010000007.1"/>
</dbReference>
<proteinExistence type="inferred from homology"/>
<comment type="similarity">
    <text evidence="5">Belongs to the Omp25/RopB family.</text>
</comment>
<reference evidence="8 9" key="1">
    <citation type="submission" date="2022-04" db="EMBL/GenBank/DDBJ databases">
        <authorList>
            <person name="Grouzdev D.S."/>
            <person name="Pantiukh K.S."/>
            <person name="Krutkina M.S."/>
        </authorList>
    </citation>
    <scope>NUCLEOTIDE SEQUENCE [LARGE SCALE GENOMIC DNA]</scope>
    <source>
        <strain evidence="8 9">Jip08</strain>
    </source>
</reference>
<evidence type="ECO:0000313" key="8">
    <source>
        <dbReference type="EMBL" id="MCK0209538.1"/>
    </source>
</evidence>
<dbReference type="Pfam" id="PF13505">
    <property type="entry name" value="OMP_b-brl"/>
    <property type="match status" value="1"/>
</dbReference>
<dbReference type="InterPro" id="IPR011250">
    <property type="entry name" value="OMP/PagP_B-barrel"/>
</dbReference>
<evidence type="ECO:0000256" key="1">
    <source>
        <dbReference type="ARBA" id="ARBA00004442"/>
    </source>
</evidence>
<dbReference type="SUPFAM" id="SSF56925">
    <property type="entry name" value="OMPA-like"/>
    <property type="match status" value="1"/>
</dbReference>
<reference evidence="9" key="2">
    <citation type="submission" date="2023-07" db="EMBL/GenBank/DDBJ databases">
        <title>Ancylobacter moscoviensis sp. nov., facultatively methylotrophic bacteria from activated sludge and the reclassification of Starkeya novella (Starkey 1934) Kelly et al. 2000 as Ancylobacter novellus comb. nov., Starkeya koreensis Im et al. 2006 as Ancylobacter koreensis comb.nov., Angulomicrobium tetraedrale Vasil'eva et al. 1986 as Ancylobacter tetraedralis comb. nov., Angulomicrobium amanitiforme Fritz et al. 2004 as Ancylobacter amanitiformis comb. nov. and Methylorhabdus multivorans Doronina et al. 1996 as Ancylobacter multivorans comb. nov. and emended description of the genus Ancylobacter.</title>
        <authorList>
            <person name="Doronina N."/>
            <person name="Chemodurova A."/>
            <person name="Grouzdev D."/>
            <person name="Koziaeva V."/>
            <person name="Shi W."/>
            <person name="Wu L."/>
            <person name="Kaparullina E."/>
        </authorList>
    </citation>
    <scope>NUCLEOTIDE SEQUENCE [LARGE SCALE GENOMIC DNA]</scope>
    <source>
        <strain evidence="9">Jip08</strain>
    </source>
</reference>
<sequence length="265" mass="28142">MNRTLLLGAAALLASTGAYAADLPYPTKAPAAAIAVIPPFSWTGFYLGGNAGYSWGESKATDVLFYDSTGGVYTPEPGFYAGNDVKFGGLDGWIAGGQLGYNYQFENNWVVGVEADFQWTGAEDSLDFYATTSGPYYQAKADLEWFGTVRARLGYAFDRLLVYGTGGFAYGQVKTSASVSGLDGGIPDPFTTTSGSDTTIGTGWTVGGGLEYALTDNWILRAEYLYVDLGKSDVTTYLAGTPGSYITSEADLTTNVVRAAISYKF</sequence>
<accession>A0ABT0DQI6</accession>
<name>A0ABT0DQI6_9HYPH</name>
<protein>
    <submittedName>
        <fullName evidence="8">Porin family protein</fullName>
    </submittedName>
</protein>
<dbReference type="PANTHER" id="PTHR34001">
    <property type="entry name" value="BLL7405 PROTEIN"/>
    <property type="match status" value="1"/>
</dbReference>
<keyword evidence="9" id="KW-1185">Reference proteome</keyword>
<comment type="caution">
    <text evidence="8">The sequence shown here is derived from an EMBL/GenBank/DDBJ whole genome shotgun (WGS) entry which is preliminary data.</text>
</comment>
<keyword evidence="2 6" id="KW-0732">Signal</keyword>
<evidence type="ECO:0000256" key="5">
    <source>
        <dbReference type="ARBA" id="ARBA00038306"/>
    </source>
</evidence>
<feature type="chain" id="PRO_5045326149" evidence="6">
    <location>
        <begin position="21"/>
        <end position="265"/>
    </location>
</feature>
<gene>
    <name evidence="8" type="ORF">MWN33_16015</name>
</gene>
<evidence type="ECO:0000256" key="2">
    <source>
        <dbReference type="ARBA" id="ARBA00022729"/>
    </source>
</evidence>
<evidence type="ECO:0000259" key="7">
    <source>
        <dbReference type="Pfam" id="PF13505"/>
    </source>
</evidence>
<dbReference type="EMBL" id="JALKCG010000007">
    <property type="protein sequence ID" value="MCK0209538.1"/>
    <property type="molecule type" value="Genomic_DNA"/>
</dbReference>
<dbReference type="InterPro" id="IPR027385">
    <property type="entry name" value="Beta-barrel_OMP"/>
</dbReference>
<feature type="signal peptide" evidence="6">
    <location>
        <begin position="1"/>
        <end position="20"/>
    </location>
</feature>
<comment type="subcellular location">
    <subcellularLocation>
        <location evidence="1">Cell outer membrane</location>
    </subcellularLocation>
</comment>
<evidence type="ECO:0000256" key="4">
    <source>
        <dbReference type="ARBA" id="ARBA00023237"/>
    </source>
</evidence>
<organism evidence="8 9">
    <name type="scientific">Ancylobacter koreensis</name>
    <dbReference type="NCBI Taxonomy" id="266121"/>
    <lineage>
        <taxon>Bacteria</taxon>
        <taxon>Pseudomonadati</taxon>
        <taxon>Pseudomonadota</taxon>
        <taxon>Alphaproteobacteria</taxon>
        <taxon>Hyphomicrobiales</taxon>
        <taxon>Xanthobacteraceae</taxon>
        <taxon>Ancylobacter</taxon>
    </lineage>
</organism>
<dbReference type="InterPro" id="IPR051692">
    <property type="entry name" value="OMP-like"/>
</dbReference>
<keyword evidence="4" id="KW-0998">Cell outer membrane</keyword>
<evidence type="ECO:0000256" key="3">
    <source>
        <dbReference type="ARBA" id="ARBA00023136"/>
    </source>
</evidence>
<evidence type="ECO:0000313" key="9">
    <source>
        <dbReference type="Proteomes" id="UP001202867"/>
    </source>
</evidence>
<keyword evidence="3" id="KW-0472">Membrane</keyword>
<dbReference type="Gene3D" id="2.40.160.20">
    <property type="match status" value="1"/>
</dbReference>
<dbReference type="PANTHER" id="PTHR34001:SF3">
    <property type="entry name" value="BLL7405 PROTEIN"/>
    <property type="match status" value="1"/>
</dbReference>
<feature type="domain" description="Outer membrane protein beta-barrel" evidence="7">
    <location>
        <begin position="41"/>
        <end position="265"/>
    </location>
</feature>